<dbReference type="AlphaFoldDB" id="A0ABD0L3X6"/>
<keyword evidence="3" id="KW-1185">Reference proteome</keyword>
<evidence type="ECO:0000313" key="3">
    <source>
        <dbReference type="Proteomes" id="UP001519460"/>
    </source>
</evidence>
<organism evidence="2 3">
    <name type="scientific">Batillaria attramentaria</name>
    <dbReference type="NCBI Taxonomy" id="370345"/>
    <lineage>
        <taxon>Eukaryota</taxon>
        <taxon>Metazoa</taxon>
        <taxon>Spiralia</taxon>
        <taxon>Lophotrochozoa</taxon>
        <taxon>Mollusca</taxon>
        <taxon>Gastropoda</taxon>
        <taxon>Caenogastropoda</taxon>
        <taxon>Sorbeoconcha</taxon>
        <taxon>Cerithioidea</taxon>
        <taxon>Batillariidae</taxon>
        <taxon>Batillaria</taxon>
    </lineage>
</organism>
<evidence type="ECO:0000313" key="2">
    <source>
        <dbReference type="EMBL" id="KAK7494040.1"/>
    </source>
</evidence>
<accession>A0ABD0L3X6</accession>
<protein>
    <submittedName>
        <fullName evidence="2">Uncharacterized protein</fullName>
    </submittedName>
</protein>
<feature type="region of interest" description="Disordered" evidence="1">
    <location>
        <begin position="64"/>
        <end position="95"/>
    </location>
</feature>
<name>A0ABD0L3X6_9CAEN</name>
<comment type="caution">
    <text evidence="2">The sequence shown here is derived from an EMBL/GenBank/DDBJ whole genome shotgun (WGS) entry which is preliminary data.</text>
</comment>
<dbReference type="EMBL" id="JACVVK020000087">
    <property type="protein sequence ID" value="KAK7494040.1"/>
    <property type="molecule type" value="Genomic_DNA"/>
</dbReference>
<proteinExistence type="predicted"/>
<sequence>MSHGEQHGRWVDPPILLSRASRFAKIPVRMIEPRPAPTLKVFLETLHDYKLLPNQLLTDETPKPALAAAPAGGGRQAENGEKTVQGGDFNSGVEQQGTKCGFLDGIRTHNPFLEEGSNPSTQLEKVEGVKLKMKGAHYYIILGLAC</sequence>
<evidence type="ECO:0000256" key="1">
    <source>
        <dbReference type="SAM" id="MobiDB-lite"/>
    </source>
</evidence>
<dbReference type="Proteomes" id="UP001519460">
    <property type="component" value="Unassembled WGS sequence"/>
</dbReference>
<reference evidence="2 3" key="1">
    <citation type="journal article" date="2023" name="Sci. Data">
        <title>Genome assembly of the Korean intertidal mud-creeper Batillaria attramentaria.</title>
        <authorList>
            <person name="Patra A.K."/>
            <person name="Ho P.T."/>
            <person name="Jun S."/>
            <person name="Lee S.J."/>
            <person name="Kim Y."/>
            <person name="Won Y.J."/>
        </authorList>
    </citation>
    <scope>NUCLEOTIDE SEQUENCE [LARGE SCALE GENOMIC DNA]</scope>
    <source>
        <strain evidence="2">Wonlab-2016</strain>
    </source>
</reference>
<gene>
    <name evidence="2" type="ORF">BaRGS_00014698</name>
</gene>